<dbReference type="AlphaFoldDB" id="A0A5A7R059"/>
<name>A0A5A7R059_STRAF</name>
<keyword evidence="2" id="KW-1185">Reference proteome</keyword>
<dbReference type="EMBL" id="BKCP01008837">
    <property type="protein sequence ID" value="GER49774.1"/>
    <property type="molecule type" value="Genomic_DNA"/>
</dbReference>
<sequence>MDPLCSWGVYLNDPGFHCLDSSFPVIMAFDLAKEEHYDVPMPEFSGMVTVEVLGGCLAAVVFGKMNTIEIWVMKEYGVMESWVKLLCFDSPVAQPCRNLYPVAYSKDGGKVLFNYKGLCLNWFDLRTKAVTIAFVDGMSASLRASANDPVIDARECVGSLVSPFGPGGVGGGKKNGVQGKKGKEIKKKRDDFLSTGFKLLL</sequence>
<reference evidence="2" key="1">
    <citation type="journal article" date="2019" name="Curr. Biol.">
        <title>Genome Sequence of Striga asiatica Provides Insight into the Evolution of Plant Parasitism.</title>
        <authorList>
            <person name="Yoshida S."/>
            <person name="Kim S."/>
            <person name="Wafula E.K."/>
            <person name="Tanskanen J."/>
            <person name="Kim Y.M."/>
            <person name="Honaas L."/>
            <person name="Yang Z."/>
            <person name="Spallek T."/>
            <person name="Conn C.E."/>
            <person name="Ichihashi Y."/>
            <person name="Cheong K."/>
            <person name="Cui S."/>
            <person name="Der J.P."/>
            <person name="Gundlach H."/>
            <person name="Jiao Y."/>
            <person name="Hori C."/>
            <person name="Ishida J.K."/>
            <person name="Kasahara H."/>
            <person name="Kiba T."/>
            <person name="Kim M.S."/>
            <person name="Koo N."/>
            <person name="Laohavisit A."/>
            <person name="Lee Y.H."/>
            <person name="Lumba S."/>
            <person name="McCourt P."/>
            <person name="Mortimer J.C."/>
            <person name="Mutuku J.M."/>
            <person name="Nomura T."/>
            <person name="Sasaki-Sekimoto Y."/>
            <person name="Seto Y."/>
            <person name="Wang Y."/>
            <person name="Wakatake T."/>
            <person name="Sakakibara H."/>
            <person name="Demura T."/>
            <person name="Yamaguchi S."/>
            <person name="Yoneyama K."/>
            <person name="Manabe R.I."/>
            <person name="Nelson D.C."/>
            <person name="Schulman A.H."/>
            <person name="Timko M.P."/>
            <person name="dePamphilis C.W."/>
            <person name="Choi D."/>
            <person name="Shirasu K."/>
        </authorList>
    </citation>
    <scope>NUCLEOTIDE SEQUENCE [LARGE SCALE GENOMIC DNA]</scope>
    <source>
        <strain evidence="2">cv. UVA1</strain>
    </source>
</reference>
<evidence type="ECO:0000313" key="1">
    <source>
        <dbReference type="EMBL" id="GER49774.1"/>
    </source>
</evidence>
<evidence type="ECO:0000313" key="2">
    <source>
        <dbReference type="Proteomes" id="UP000325081"/>
    </source>
</evidence>
<organism evidence="1 2">
    <name type="scientific">Striga asiatica</name>
    <name type="common">Asiatic witchweed</name>
    <name type="synonym">Buchnera asiatica</name>
    <dbReference type="NCBI Taxonomy" id="4170"/>
    <lineage>
        <taxon>Eukaryota</taxon>
        <taxon>Viridiplantae</taxon>
        <taxon>Streptophyta</taxon>
        <taxon>Embryophyta</taxon>
        <taxon>Tracheophyta</taxon>
        <taxon>Spermatophyta</taxon>
        <taxon>Magnoliopsida</taxon>
        <taxon>eudicotyledons</taxon>
        <taxon>Gunneridae</taxon>
        <taxon>Pentapetalae</taxon>
        <taxon>asterids</taxon>
        <taxon>lamiids</taxon>
        <taxon>Lamiales</taxon>
        <taxon>Orobanchaceae</taxon>
        <taxon>Buchnereae</taxon>
        <taxon>Striga</taxon>
    </lineage>
</organism>
<gene>
    <name evidence="1" type="ORF">STAS_27037</name>
</gene>
<accession>A0A5A7R059</accession>
<dbReference type="OrthoDB" id="1418727at2759"/>
<comment type="caution">
    <text evidence="1">The sequence shown here is derived from an EMBL/GenBank/DDBJ whole genome shotgun (WGS) entry which is preliminary data.</text>
</comment>
<proteinExistence type="predicted"/>
<protein>
    <submittedName>
        <fullName evidence="1">F-box protein</fullName>
    </submittedName>
</protein>
<dbReference type="Proteomes" id="UP000325081">
    <property type="component" value="Unassembled WGS sequence"/>
</dbReference>